<accession>A0A401GY16</accession>
<keyword evidence="3" id="KW-1185">Reference proteome</keyword>
<dbReference type="AlphaFoldDB" id="A0A401GY16"/>
<organism evidence="2 3">
    <name type="scientific">Sparassis crispa</name>
    <dbReference type="NCBI Taxonomy" id="139825"/>
    <lineage>
        <taxon>Eukaryota</taxon>
        <taxon>Fungi</taxon>
        <taxon>Dikarya</taxon>
        <taxon>Basidiomycota</taxon>
        <taxon>Agaricomycotina</taxon>
        <taxon>Agaricomycetes</taxon>
        <taxon>Polyporales</taxon>
        <taxon>Sparassidaceae</taxon>
        <taxon>Sparassis</taxon>
    </lineage>
</organism>
<comment type="caution">
    <text evidence="2">The sequence shown here is derived from an EMBL/GenBank/DDBJ whole genome shotgun (WGS) entry which is preliminary data.</text>
</comment>
<protein>
    <recommendedName>
        <fullName evidence="4">Extracellular membrane protein CFEM domain-containing protein</fullName>
    </recommendedName>
</protein>
<gene>
    <name evidence="2" type="ORF">SCP_1002960</name>
</gene>
<dbReference type="EMBL" id="BFAD01000010">
    <property type="protein sequence ID" value="GBE87049.1"/>
    <property type="molecule type" value="Genomic_DNA"/>
</dbReference>
<feature type="chain" id="PRO_5019254602" description="Extracellular membrane protein CFEM domain-containing protein" evidence="1">
    <location>
        <begin position="23"/>
        <end position="194"/>
    </location>
</feature>
<dbReference type="RefSeq" id="XP_027617962.1">
    <property type="nucleotide sequence ID" value="XM_027762161.1"/>
</dbReference>
<dbReference type="OrthoDB" id="2802088at2759"/>
<sequence>MFPCRLLFSLVFGWTALRRVASMPLTSYAVELATCYSAQDVQAVADQCAAICQPVLDAQDCNRNAACTCSTAPPSAVNTCIQCHVGLDKEVQPREIALLIPSRLNAYSQLCGQAPANHGYPIVDALPSVQNSTLDRRAVVDIHCIYGLPDVAATGITVLIEGQRKVWPLYAVMFVVMFYAIERWRRSFKLSSSI</sequence>
<dbReference type="InParanoid" id="A0A401GY16"/>
<evidence type="ECO:0008006" key="4">
    <source>
        <dbReference type="Google" id="ProtNLM"/>
    </source>
</evidence>
<keyword evidence="1" id="KW-0732">Signal</keyword>
<feature type="signal peptide" evidence="1">
    <location>
        <begin position="1"/>
        <end position="22"/>
    </location>
</feature>
<dbReference type="GeneID" id="38783966"/>
<evidence type="ECO:0000256" key="1">
    <source>
        <dbReference type="SAM" id="SignalP"/>
    </source>
</evidence>
<name>A0A401GY16_9APHY</name>
<evidence type="ECO:0000313" key="3">
    <source>
        <dbReference type="Proteomes" id="UP000287166"/>
    </source>
</evidence>
<reference evidence="2 3" key="1">
    <citation type="journal article" date="2018" name="Sci. Rep.">
        <title>Genome sequence of the cauliflower mushroom Sparassis crispa (Hanabiratake) and its association with beneficial usage.</title>
        <authorList>
            <person name="Kiyama R."/>
            <person name="Furutani Y."/>
            <person name="Kawaguchi K."/>
            <person name="Nakanishi T."/>
        </authorList>
    </citation>
    <scope>NUCLEOTIDE SEQUENCE [LARGE SCALE GENOMIC DNA]</scope>
</reference>
<dbReference type="Proteomes" id="UP000287166">
    <property type="component" value="Unassembled WGS sequence"/>
</dbReference>
<proteinExistence type="predicted"/>
<evidence type="ECO:0000313" key="2">
    <source>
        <dbReference type="EMBL" id="GBE87049.1"/>
    </source>
</evidence>